<dbReference type="EMBL" id="CT868654">
    <property type="protein sequence ID" value="CAK89310.1"/>
    <property type="molecule type" value="Genomic_DNA"/>
</dbReference>
<accession>A0E1Z3</accession>
<dbReference type="AlphaFoldDB" id="A0E1Z3"/>
<organism evidence="1 2">
    <name type="scientific">Paramecium tetraurelia</name>
    <dbReference type="NCBI Taxonomy" id="5888"/>
    <lineage>
        <taxon>Eukaryota</taxon>
        <taxon>Sar</taxon>
        <taxon>Alveolata</taxon>
        <taxon>Ciliophora</taxon>
        <taxon>Intramacronucleata</taxon>
        <taxon>Oligohymenophorea</taxon>
        <taxon>Peniculida</taxon>
        <taxon>Parameciidae</taxon>
        <taxon>Paramecium</taxon>
    </lineage>
</organism>
<name>A0E1Z3_PARTE</name>
<reference evidence="1 2" key="1">
    <citation type="journal article" date="2006" name="Nature">
        <title>Global trends of whole-genome duplications revealed by the ciliate Paramecium tetraurelia.</title>
        <authorList>
            <consortium name="Genoscope"/>
            <person name="Aury J.-M."/>
            <person name="Jaillon O."/>
            <person name="Duret L."/>
            <person name="Noel B."/>
            <person name="Jubin C."/>
            <person name="Porcel B.M."/>
            <person name="Segurens B."/>
            <person name="Daubin V."/>
            <person name="Anthouard V."/>
            <person name="Aiach N."/>
            <person name="Arnaiz O."/>
            <person name="Billaut A."/>
            <person name="Beisson J."/>
            <person name="Blanc I."/>
            <person name="Bouhouche K."/>
            <person name="Camara F."/>
            <person name="Duharcourt S."/>
            <person name="Guigo R."/>
            <person name="Gogendeau D."/>
            <person name="Katinka M."/>
            <person name="Keller A.-M."/>
            <person name="Kissmehl R."/>
            <person name="Klotz C."/>
            <person name="Koll F."/>
            <person name="Le Moue A."/>
            <person name="Lepere C."/>
            <person name="Malinsky S."/>
            <person name="Nowacki M."/>
            <person name="Nowak J.K."/>
            <person name="Plattner H."/>
            <person name="Poulain J."/>
            <person name="Ruiz F."/>
            <person name="Serrano V."/>
            <person name="Zagulski M."/>
            <person name="Dessen P."/>
            <person name="Betermier M."/>
            <person name="Weissenbach J."/>
            <person name="Scarpelli C."/>
            <person name="Schachter V."/>
            <person name="Sperling L."/>
            <person name="Meyer E."/>
            <person name="Cohen J."/>
            <person name="Wincker P."/>
        </authorList>
    </citation>
    <scope>NUCLEOTIDE SEQUENCE [LARGE SCALE GENOMIC DNA]</scope>
    <source>
        <strain evidence="1 2">Stock d4-2</strain>
    </source>
</reference>
<proteinExistence type="predicted"/>
<evidence type="ECO:0000313" key="2">
    <source>
        <dbReference type="Proteomes" id="UP000000600"/>
    </source>
</evidence>
<dbReference type="GeneID" id="5042492"/>
<evidence type="ECO:0000313" key="1">
    <source>
        <dbReference type="EMBL" id="CAK89310.1"/>
    </source>
</evidence>
<dbReference type="KEGG" id="ptm:GSPATT00022481001"/>
<dbReference type="RefSeq" id="XP_001456707.1">
    <property type="nucleotide sequence ID" value="XM_001456670.1"/>
</dbReference>
<gene>
    <name evidence="1" type="ORF">GSPATT00022481001</name>
</gene>
<keyword evidence="2" id="KW-1185">Reference proteome</keyword>
<sequence length="253" mass="29933">MAWDCQRNSYYNKSISSEQCLWNVSNVISLILLRTAPLFSRSICSPKTCFVMSTRHSDDKMIDLHSKTLDCETNIYLFVNQQMQLIKELVVGINNPVSAIEQLKKSIVREINKQNYNTIDHTHRRSISTQEVPFTVVSIKKPKTQLNTIELAPLKNKTKFMPNAALDFTNKQQKNKSLQFKQKIYTQEYKEKSEYVKERRRFNKNLECLKQNNQRFRLSVSVSEQPHQLNKLLETRLSHMLKYYNNNHDNYIY</sequence>
<protein>
    <submittedName>
        <fullName evidence="1">Uncharacterized protein</fullName>
    </submittedName>
</protein>
<dbReference type="Proteomes" id="UP000000600">
    <property type="component" value="Unassembled WGS sequence"/>
</dbReference>
<dbReference type="InParanoid" id="A0E1Z3"/>
<dbReference type="HOGENOM" id="CLU_096260_0_0_1"/>
<dbReference type="OMA" id="SHMLKYY"/>